<protein>
    <submittedName>
        <fullName evidence="2">Uncharacterized protein</fullName>
    </submittedName>
</protein>
<comment type="caution">
    <text evidence="2">The sequence shown here is derived from an EMBL/GenBank/DDBJ whole genome shotgun (WGS) entry which is preliminary data.</text>
</comment>
<feature type="compositionally biased region" description="Polar residues" evidence="1">
    <location>
        <begin position="42"/>
        <end position="51"/>
    </location>
</feature>
<dbReference type="EMBL" id="BQNB010009077">
    <property type="protein sequence ID" value="GJS58422.1"/>
    <property type="molecule type" value="Genomic_DNA"/>
</dbReference>
<reference evidence="2" key="2">
    <citation type="submission" date="2022-01" db="EMBL/GenBank/DDBJ databases">
        <authorList>
            <person name="Yamashiro T."/>
            <person name="Shiraishi A."/>
            <person name="Satake H."/>
            <person name="Nakayama K."/>
        </authorList>
    </citation>
    <scope>NUCLEOTIDE SEQUENCE</scope>
</reference>
<sequence length="64" mass="7401">EDEDPLPIDVPRKTEEEDPLPIDVPRQNEELDIVYPLPEIVSSSRGTNTRGQAHYGLRSLYRKR</sequence>
<evidence type="ECO:0000313" key="2">
    <source>
        <dbReference type="EMBL" id="GJS58422.1"/>
    </source>
</evidence>
<feature type="non-terminal residue" evidence="2">
    <location>
        <position position="1"/>
    </location>
</feature>
<feature type="region of interest" description="Disordered" evidence="1">
    <location>
        <begin position="42"/>
        <end position="64"/>
    </location>
</feature>
<evidence type="ECO:0000313" key="3">
    <source>
        <dbReference type="Proteomes" id="UP001151760"/>
    </source>
</evidence>
<name>A0ABQ4WZW9_9ASTR</name>
<reference evidence="2" key="1">
    <citation type="journal article" date="2022" name="Int. J. Mol. Sci.">
        <title>Draft Genome of Tanacetum Coccineum: Genomic Comparison of Closely Related Tanacetum-Family Plants.</title>
        <authorList>
            <person name="Yamashiro T."/>
            <person name="Shiraishi A."/>
            <person name="Nakayama K."/>
            <person name="Satake H."/>
        </authorList>
    </citation>
    <scope>NUCLEOTIDE SEQUENCE</scope>
</reference>
<gene>
    <name evidence="2" type="ORF">Tco_0653206</name>
</gene>
<dbReference type="Proteomes" id="UP001151760">
    <property type="component" value="Unassembled WGS sequence"/>
</dbReference>
<organism evidence="2 3">
    <name type="scientific">Tanacetum coccineum</name>
    <dbReference type="NCBI Taxonomy" id="301880"/>
    <lineage>
        <taxon>Eukaryota</taxon>
        <taxon>Viridiplantae</taxon>
        <taxon>Streptophyta</taxon>
        <taxon>Embryophyta</taxon>
        <taxon>Tracheophyta</taxon>
        <taxon>Spermatophyta</taxon>
        <taxon>Magnoliopsida</taxon>
        <taxon>eudicotyledons</taxon>
        <taxon>Gunneridae</taxon>
        <taxon>Pentapetalae</taxon>
        <taxon>asterids</taxon>
        <taxon>campanulids</taxon>
        <taxon>Asterales</taxon>
        <taxon>Asteraceae</taxon>
        <taxon>Asteroideae</taxon>
        <taxon>Anthemideae</taxon>
        <taxon>Anthemidinae</taxon>
        <taxon>Tanacetum</taxon>
    </lineage>
</organism>
<proteinExistence type="predicted"/>
<evidence type="ECO:0000256" key="1">
    <source>
        <dbReference type="SAM" id="MobiDB-lite"/>
    </source>
</evidence>
<accession>A0ABQ4WZW9</accession>
<keyword evidence="3" id="KW-1185">Reference proteome</keyword>
<feature type="region of interest" description="Disordered" evidence="1">
    <location>
        <begin position="1"/>
        <end position="26"/>
    </location>
</feature>